<protein>
    <submittedName>
        <fullName evidence="2">(northern house mosquito) hypothetical protein</fullName>
    </submittedName>
</protein>
<name>A0A8D8BTX3_CULPI</name>
<organism evidence="2">
    <name type="scientific">Culex pipiens</name>
    <name type="common">House mosquito</name>
    <dbReference type="NCBI Taxonomy" id="7175"/>
    <lineage>
        <taxon>Eukaryota</taxon>
        <taxon>Metazoa</taxon>
        <taxon>Ecdysozoa</taxon>
        <taxon>Arthropoda</taxon>
        <taxon>Hexapoda</taxon>
        <taxon>Insecta</taxon>
        <taxon>Pterygota</taxon>
        <taxon>Neoptera</taxon>
        <taxon>Endopterygota</taxon>
        <taxon>Diptera</taxon>
        <taxon>Nematocera</taxon>
        <taxon>Culicoidea</taxon>
        <taxon>Culicidae</taxon>
        <taxon>Culicinae</taxon>
        <taxon>Culicini</taxon>
        <taxon>Culex</taxon>
        <taxon>Culex</taxon>
    </lineage>
</organism>
<evidence type="ECO:0000256" key="1">
    <source>
        <dbReference type="SAM" id="MobiDB-lite"/>
    </source>
</evidence>
<feature type="compositionally biased region" description="Basic residues" evidence="1">
    <location>
        <begin position="105"/>
        <end position="116"/>
    </location>
</feature>
<proteinExistence type="predicted"/>
<dbReference type="EMBL" id="HBUE01081798">
    <property type="protein sequence ID" value="CAG6477819.1"/>
    <property type="molecule type" value="Transcribed_RNA"/>
</dbReference>
<sequence length="116" mass="13180">MRKPVHWTRQISRPPRRSPVSARSGRSCRWTMPNPCRKRSNLPERPRPPRPRPSSGAINPTTVAATPAQRRAGPVPVPAAVATKTMPPGRPPTRWRRRLAEVQRVHRGRKNQLARN</sequence>
<reference evidence="2" key="1">
    <citation type="submission" date="2021-05" db="EMBL/GenBank/DDBJ databases">
        <authorList>
            <person name="Alioto T."/>
            <person name="Alioto T."/>
            <person name="Gomez Garrido J."/>
        </authorList>
    </citation>
    <scope>NUCLEOTIDE SEQUENCE</scope>
</reference>
<dbReference type="EMBL" id="HBUE01081799">
    <property type="protein sequence ID" value="CAG6477822.1"/>
    <property type="molecule type" value="Transcribed_RNA"/>
</dbReference>
<evidence type="ECO:0000313" key="2">
    <source>
        <dbReference type="EMBL" id="CAG6477816.1"/>
    </source>
</evidence>
<feature type="region of interest" description="Disordered" evidence="1">
    <location>
        <begin position="1"/>
        <end position="116"/>
    </location>
</feature>
<accession>A0A8D8BTX3</accession>
<dbReference type="EMBL" id="HBUE01081797">
    <property type="protein sequence ID" value="CAG6477816.1"/>
    <property type="molecule type" value="Transcribed_RNA"/>
</dbReference>
<dbReference type="AlphaFoldDB" id="A0A8D8BTX3"/>
<feature type="compositionally biased region" description="Low complexity" evidence="1">
    <location>
        <begin position="18"/>
        <end position="27"/>
    </location>
</feature>